<feature type="region of interest" description="Disordered" evidence="1">
    <location>
        <begin position="161"/>
        <end position="187"/>
    </location>
</feature>
<name>A0A1Y2AVQ2_9FUNG</name>
<evidence type="ECO:0000256" key="1">
    <source>
        <dbReference type="SAM" id="MobiDB-lite"/>
    </source>
</evidence>
<keyword evidence="2" id="KW-0812">Transmembrane</keyword>
<keyword evidence="2" id="KW-0472">Membrane</keyword>
<gene>
    <name evidence="3" type="ORF">LY90DRAFT_674577</name>
</gene>
<sequence>MITIAQVAGIFQFTYHLIAGPMLLLFAEKLFNYPIFYKFIHEDPDKFTPTKSDTEFLSILGGMFLFLGFIFLICFFTKNRKAMLVISAGQIMIYTQIRNILKPFRDVDYILSVTLVEFILGILTAILVITDFVMNYPREREEEKKRFDEKVAKVKKEYGIKDDDENDKDKDKNVKETKEDKKAKKNN</sequence>
<keyword evidence="2" id="KW-1133">Transmembrane helix</keyword>
<accession>A0A1Y2AVQ2</accession>
<comment type="caution">
    <text evidence="3">The sequence shown here is derived from an EMBL/GenBank/DDBJ whole genome shotgun (WGS) entry which is preliminary data.</text>
</comment>
<dbReference type="AlphaFoldDB" id="A0A1Y2AVQ2"/>
<evidence type="ECO:0000313" key="3">
    <source>
        <dbReference type="EMBL" id="ORY26566.1"/>
    </source>
</evidence>
<feature type="transmembrane region" description="Helical" evidence="2">
    <location>
        <begin position="82"/>
        <end position="97"/>
    </location>
</feature>
<evidence type="ECO:0000313" key="4">
    <source>
        <dbReference type="Proteomes" id="UP000193920"/>
    </source>
</evidence>
<feature type="transmembrane region" description="Helical" evidence="2">
    <location>
        <begin position="109"/>
        <end position="136"/>
    </location>
</feature>
<dbReference type="EMBL" id="MCOG01000201">
    <property type="protein sequence ID" value="ORY26566.1"/>
    <property type="molecule type" value="Genomic_DNA"/>
</dbReference>
<feature type="transmembrane region" description="Helical" evidence="2">
    <location>
        <begin position="7"/>
        <end position="27"/>
    </location>
</feature>
<feature type="transmembrane region" description="Helical" evidence="2">
    <location>
        <begin position="56"/>
        <end position="75"/>
    </location>
</feature>
<dbReference type="OrthoDB" id="2155525at2759"/>
<proteinExistence type="predicted"/>
<protein>
    <submittedName>
        <fullName evidence="3">Uncharacterized protein</fullName>
    </submittedName>
</protein>
<organism evidence="3 4">
    <name type="scientific">Neocallimastix californiae</name>
    <dbReference type="NCBI Taxonomy" id="1754190"/>
    <lineage>
        <taxon>Eukaryota</taxon>
        <taxon>Fungi</taxon>
        <taxon>Fungi incertae sedis</taxon>
        <taxon>Chytridiomycota</taxon>
        <taxon>Chytridiomycota incertae sedis</taxon>
        <taxon>Neocallimastigomycetes</taxon>
        <taxon>Neocallimastigales</taxon>
        <taxon>Neocallimastigaceae</taxon>
        <taxon>Neocallimastix</taxon>
    </lineage>
</organism>
<reference evidence="3 4" key="1">
    <citation type="submission" date="2016-08" db="EMBL/GenBank/DDBJ databases">
        <title>A Parts List for Fungal Cellulosomes Revealed by Comparative Genomics.</title>
        <authorList>
            <consortium name="DOE Joint Genome Institute"/>
            <person name="Haitjema C.H."/>
            <person name="Gilmore S.P."/>
            <person name="Henske J.K."/>
            <person name="Solomon K.V."/>
            <person name="De Groot R."/>
            <person name="Kuo A."/>
            <person name="Mondo S.J."/>
            <person name="Salamov A.A."/>
            <person name="Labutti K."/>
            <person name="Zhao Z."/>
            <person name="Chiniquy J."/>
            <person name="Barry K."/>
            <person name="Brewer H.M."/>
            <person name="Purvine S.O."/>
            <person name="Wright A.T."/>
            <person name="Boxma B."/>
            <person name="Van Alen T."/>
            <person name="Hackstein J.H."/>
            <person name="Baker S.E."/>
            <person name="Grigoriev I.V."/>
            <person name="O'Malley M.A."/>
        </authorList>
    </citation>
    <scope>NUCLEOTIDE SEQUENCE [LARGE SCALE GENOMIC DNA]</scope>
    <source>
        <strain evidence="3 4">G1</strain>
    </source>
</reference>
<evidence type="ECO:0000256" key="2">
    <source>
        <dbReference type="SAM" id="Phobius"/>
    </source>
</evidence>
<dbReference type="Proteomes" id="UP000193920">
    <property type="component" value="Unassembled WGS sequence"/>
</dbReference>
<keyword evidence="4" id="KW-1185">Reference proteome</keyword>